<dbReference type="PRINTS" id="PR01036">
    <property type="entry name" value="TCRTETB"/>
</dbReference>
<evidence type="ECO:0000259" key="8">
    <source>
        <dbReference type="PROSITE" id="PS50850"/>
    </source>
</evidence>
<name>A0A380FZI0_9STAP</name>
<keyword evidence="12" id="KW-1185">Reference proteome</keyword>
<organism evidence="9 11">
    <name type="scientific">Staphylococcus petrasii</name>
    <dbReference type="NCBI Taxonomy" id="1276936"/>
    <lineage>
        <taxon>Bacteria</taxon>
        <taxon>Bacillati</taxon>
        <taxon>Bacillota</taxon>
        <taxon>Bacilli</taxon>
        <taxon>Bacillales</taxon>
        <taxon>Staphylococcaceae</taxon>
        <taxon>Staphylococcus</taxon>
    </lineage>
</organism>
<gene>
    <name evidence="9" type="primary">hsrA</name>
    <name evidence="10" type="ORF">BJR09_06450</name>
    <name evidence="9" type="ORF">NCTC13830_01349</name>
</gene>
<feature type="transmembrane region" description="Helical" evidence="7">
    <location>
        <begin position="82"/>
        <end position="101"/>
    </location>
</feature>
<feature type="transmembrane region" description="Helical" evidence="7">
    <location>
        <begin position="233"/>
        <end position="252"/>
    </location>
</feature>
<accession>A0A380FZI0</accession>
<dbReference type="Gene3D" id="1.20.1250.20">
    <property type="entry name" value="MFS general substrate transporter like domains"/>
    <property type="match status" value="2"/>
</dbReference>
<dbReference type="InterPro" id="IPR020846">
    <property type="entry name" value="MFS_dom"/>
</dbReference>
<proteinExistence type="predicted"/>
<keyword evidence="6 7" id="KW-0472">Membrane</keyword>
<feature type="transmembrane region" description="Helical" evidence="7">
    <location>
        <begin position="303"/>
        <end position="322"/>
    </location>
</feature>
<dbReference type="Proteomes" id="UP000297598">
    <property type="component" value="Unassembled WGS sequence"/>
</dbReference>
<dbReference type="EMBL" id="SRLS01000008">
    <property type="protein sequence ID" value="TGE17432.1"/>
    <property type="molecule type" value="Genomic_DNA"/>
</dbReference>
<evidence type="ECO:0000256" key="3">
    <source>
        <dbReference type="ARBA" id="ARBA00022475"/>
    </source>
</evidence>
<dbReference type="NCBIfam" id="TIGR00711">
    <property type="entry name" value="efflux_EmrB"/>
    <property type="match status" value="1"/>
</dbReference>
<dbReference type="InterPro" id="IPR011701">
    <property type="entry name" value="MFS"/>
</dbReference>
<keyword evidence="2" id="KW-0813">Transport</keyword>
<dbReference type="InterPro" id="IPR004638">
    <property type="entry name" value="EmrB-like"/>
</dbReference>
<feature type="domain" description="Major facilitator superfamily (MFS) profile" evidence="8">
    <location>
        <begin position="16"/>
        <end position="466"/>
    </location>
</feature>
<feature type="transmembrane region" description="Helical" evidence="7">
    <location>
        <begin position="107"/>
        <end position="128"/>
    </location>
</feature>
<protein>
    <submittedName>
        <fullName evidence="10">DHA2 family efflux MFS transporter permease subunit</fullName>
    </submittedName>
    <submittedName>
        <fullName evidence="9">Multidrug resistance protein B</fullName>
    </submittedName>
</protein>
<dbReference type="GO" id="GO:0005886">
    <property type="term" value="C:plasma membrane"/>
    <property type="evidence" value="ECO:0007669"/>
    <property type="project" value="UniProtKB-SubCell"/>
</dbReference>
<keyword evidence="4 7" id="KW-0812">Transmembrane</keyword>
<evidence type="ECO:0000256" key="2">
    <source>
        <dbReference type="ARBA" id="ARBA00022448"/>
    </source>
</evidence>
<feature type="transmembrane region" description="Helical" evidence="7">
    <location>
        <begin position="334"/>
        <end position="356"/>
    </location>
</feature>
<evidence type="ECO:0000313" key="10">
    <source>
        <dbReference type="EMBL" id="TGE17432.1"/>
    </source>
</evidence>
<comment type="subcellular location">
    <subcellularLocation>
        <location evidence="1">Cell membrane</location>
        <topology evidence="1">Multi-pass membrane protein</topology>
    </subcellularLocation>
</comment>
<feature type="transmembrane region" description="Helical" evidence="7">
    <location>
        <begin position="56"/>
        <end position="75"/>
    </location>
</feature>
<reference evidence="9 11" key="1">
    <citation type="submission" date="2018-06" db="EMBL/GenBank/DDBJ databases">
        <authorList>
            <consortium name="Pathogen Informatics"/>
            <person name="Doyle S."/>
        </authorList>
    </citation>
    <scope>NUCLEOTIDE SEQUENCE [LARGE SCALE GENOMIC DNA]</scope>
    <source>
        <strain evidence="9 11">NCTC13830</strain>
    </source>
</reference>
<dbReference type="PROSITE" id="PS50850">
    <property type="entry name" value="MFS"/>
    <property type="match status" value="1"/>
</dbReference>
<feature type="transmembrane region" description="Helical" evidence="7">
    <location>
        <begin position="438"/>
        <end position="461"/>
    </location>
</feature>
<feature type="transmembrane region" description="Helical" evidence="7">
    <location>
        <begin position="140"/>
        <end position="164"/>
    </location>
</feature>
<dbReference type="GO" id="GO:0022857">
    <property type="term" value="F:transmembrane transporter activity"/>
    <property type="evidence" value="ECO:0007669"/>
    <property type="project" value="InterPro"/>
</dbReference>
<dbReference type="InterPro" id="IPR036259">
    <property type="entry name" value="MFS_trans_sf"/>
</dbReference>
<evidence type="ECO:0000313" key="12">
    <source>
        <dbReference type="Proteomes" id="UP000297598"/>
    </source>
</evidence>
<dbReference type="EMBL" id="UHDO01000001">
    <property type="protein sequence ID" value="SUM43962.1"/>
    <property type="molecule type" value="Genomic_DNA"/>
</dbReference>
<evidence type="ECO:0000256" key="7">
    <source>
        <dbReference type="SAM" id="Phobius"/>
    </source>
</evidence>
<feature type="transmembrane region" description="Helical" evidence="7">
    <location>
        <begin position="362"/>
        <end position="384"/>
    </location>
</feature>
<reference evidence="10 12" key="2">
    <citation type="submission" date="2019-04" db="EMBL/GenBank/DDBJ databases">
        <title>Genomic characterization of Staphylococcus petrasii strains.</title>
        <authorList>
            <person name="Vrbovska V."/>
            <person name="Kovarovic V."/>
            <person name="Maslanova I."/>
            <person name="Indrakova A."/>
            <person name="Petras P."/>
            <person name="Sedo O."/>
            <person name="Svec P."/>
            <person name="Fisarova L."/>
            <person name="Sedlacek I."/>
            <person name="Doskar J."/>
            <person name="Pantucek R."/>
        </authorList>
    </citation>
    <scope>NUCLEOTIDE SEQUENCE [LARGE SCALE GENOMIC DNA]</scope>
    <source>
        <strain evidence="10 12">P5404</strain>
    </source>
</reference>
<feature type="transmembrane region" description="Helical" evidence="7">
    <location>
        <begin position="16"/>
        <end position="36"/>
    </location>
</feature>
<dbReference type="Proteomes" id="UP000254047">
    <property type="component" value="Unassembled WGS sequence"/>
</dbReference>
<dbReference type="CDD" id="cd17503">
    <property type="entry name" value="MFS_LmrB_MDR_like"/>
    <property type="match status" value="1"/>
</dbReference>
<evidence type="ECO:0000256" key="5">
    <source>
        <dbReference type="ARBA" id="ARBA00022989"/>
    </source>
</evidence>
<dbReference type="OrthoDB" id="9816041at2"/>
<dbReference type="SUPFAM" id="SSF103473">
    <property type="entry name" value="MFS general substrate transporter"/>
    <property type="match status" value="1"/>
</dbReference>
<dbReference type="RefSeq" id="WP_103298906.1">
    <property type="nucleotide sequence ID" value="NZ_PPQT01000130.1"/>
</dbReference>
<keyword evidence="3" id="KW-1003">Cell membrane</keyword>
<evidence type="ECO:0000256" key="4">
    <source>
        <dbReference type="ARBA" id="ARBA00022692"/>
    </source>
</evidence>
<evidence type="ECO:0000313" key="11">
    <source>
        <dbReference type="Proteomes" id="UP000254047"/>
    </source>
</evidence>
<feature type="transmembrane region" description="Helical" evidence="7">
    <location>
        <begin position="202"/>
        <end position="221"/>
    </location>
</feature>
<keyword evidence="5 7" id="KW-1133">Transmembrane helix</keyword>
<feature type="transmembrane region" description="Helical" evidence="7">
    <location>
        <begin position="405"/>
        <end position="426"/>
    </location>
</feature>
<dbReference type="PANTHER" id="PTHR42718:SF46">
    <property type="entry name" value="BLR6921 PROTEIN"/>
    <property type="match status" value="1"/>
</dbReference>
<evidence type="ECO:0000313" key="9">
    <source>
        <dbReference type="EMBL" id="SUM43962.1"/>
    </source>
</evidence>
<feature type="transmembrane region" description="Helical" evidence="7">
    <location>
        <begin position="272"/>
        <end position="297"/>
    </location>
</feature>
<evidence type="ECO:0000256" key="6">
    <source>
        <dbReference type="ARBA" id="ARBA00023136"/>
    </source>
</evidence>
<sequence length="469" mass="51353">MSNQETNQISKDTMTAAWAIALGAIAPMLDSTMINIAIKQLNQTFNTTLDTVQWGITGYILALAMIIPVAGWLINQFNGKRVFIGASLLFGLTSVLAGISWNVESFIIFRIIQGLSAGVITTLMFTLLIKTTGQEHIGKVMAVVSTPMIFGPILGPVLGGFIVHFASWRWMFFINIVVVIIAVALQMKYLPDFKPFNKAKSMDFIGIILLALISLVFIYGLTKAADYQSFFNSVTLIYIIIGVVLMIGYYFYNRYKNNDTILPLSIFRKRNYSASFIGLFLSNIGIMGPMVIIPLYFQTFKHYTAIEAALALIPQGLGMLITRPYIGKAIDKYGAKWVVIISVIIAMFGSVPILFITQHTSIIWLSVILFIRGCSVGGINLGMTTDAYMGLGEDEIAEAGVGINMIENVGASFGTAFIATTLAMVLNRLGNSVTHSITAYHAGFLVSVVTLLIIIIPALFLTHKNQQTA</sequence>
<dbReference type="PANTHER" id="PTHR42718">
    <property type="entry name" value="MAJOR FACILITATOR SUPERFAMILY MULTIDRUG TRANSPORTER MFSC"/>
    <property type="match status" value="1"/>
</dbReference>
<feature type="transmembrane region" description="Helical" evidence="7">
    <location>
        <begin position="170"/>
        <end position="190"/>
    </location>
</feature>
<dbReference type="Pfam" id="PF07690">
    <property type="entry name" value="MFS_1"/>
    <property type="match status" value="1"/>
</dbReference>
<dbReference type="AlphaFoldDB" id="A0A380FZI0"/>
<evidence type="ECO:0000256" key="1">
    <source>
        <dbReference type="ARBA" id="ARBA00004651"/>
    </source>
</evidence>